<feature type="transmembrane region" description="Helical" evidence="1">
    <location>
        <begin position="351"/>
        <end position="373"/>
    </location>
</feature>
<keyword evidence="3" id="KW-1185">Reference proteome</keyword>
<feature type="transmembrane region" description="Helical" evidence="1">
    <location>
        <begin position="279"/>
        <end position="301"/>
    </location>
</feature>
<gene>
    <name evidence="2" type="ORF">BOX15_Mlig033900g1</name>
</gene>
<dbReference type="Gene3D" id="1.20.1250.20">
    <property type="entry name" value="MFS general substrate transporter like domains"/>
    <property type="match status" value="1"/>
</dbReference>
<name>A0A267EEQ6_9PLAT</name>
<comment type="caution">
    <text evidence="2">The sequence shown here is derived from an EMBL/GenBank/DDBJ whole genome shotgun (WGS) entry which is preliminary data.</text>
</comment>
<dbReference type="SUPFAM" id="SSF103473">
    <property type="entry name" value="MFS general substrate transporter"/>
    <property type="match status" value="1"/>
</dbReference>
<evidence type="ECO:0000313" key="3">
    <source>
        <dbReference type="Proteomes" id="UP000215902"/>
    </source>
</evidence>
<sequence length="508" mass="56248">MISNFVNNASCTWKHSLLILFIMRLCTTITFNAMRDVRITDYVQDAETGRCHFQGGSEGEMYKYLISVYIIEFFLPALGGLVADKWLCELLLLRISSAVLLLAAVYFVAVEMAGLICIPWVYLFGLLPGCLANGIGVASMLAAPQKLTFGQIGSPIPGLIVYYLAASLGELIGLLPRIIRPSVNLTWAFCIPPLVQIAASILLRLDWSSYLHRVRHQASDGFLFPTKARLLRYFLLLAPLVLLVNVISFVRGGLYCQEINFYLNRTTENSTSSNCSEIFIGYNAGTISTLVMLVVCFQLGYLNSKNGHISARFYSGVFLLLLCRVALIAWNCWAAMEDDLLPPNPQMVHNVYATASALDGISNALALVAGYELMYRVAPAGSKNLVMGFLFTIWAVGTSIAGVTILSMMEIPYNQPILKPVWGKSNNLWVSYVVMVVETVFLLLYYGCVSTKIAARMLEFDDYCSEEASECDSENDSRELNGLDYQRYVSSANGDEVDEAPERSSNSL</sequence>
<protein>
    <recommendedName>
        <fullName evidence="4">MFS domain-containing protein</fullName>
    </recommendedName>
</protein>
<keyword evidence="1" id="KW-0472">Membrane</keyword>
<evidence type="ECO:0000313" key="2">
    <source>
        <dbReference type="EMBL" id="PAA60033.1"/>
    </source>
</evidence>
<feature type="transmembrane region" description="Helical" evidence="1">
    <location>
        <begin position="233"/>
        <end position="254"/>
    </location>
</feature>
<keyword evidence="1" id="KW-0812">Transmembrane</keyword>
<accession>A0A267EEQ6</accession>
<feature type="transmembrane region" description="Helical" evidence="1">
    <location>
        <begin position="185"/>
        <end position="205"/>
    </location>
</feature>
<dbReference type="Proteomes" id="UP000215902">
    <property type="component" value="Unassembled WGS sequence"/>
</dbReference>
<organism evidence="2 3">
    <name type="scientific">Macrostomum lignano</name>
    <dbReference type="NCBI Taxonomy" id="282301"/>
    <lineage>
        <taxon>Eukaryota</taxon>
        <taxon>Metazoa</taxon>
        <taxon>Spiralia</taxon>
        <taxon>Lophotrochozoa</taxon>
        <taxon>Platyhelminthes</taxon>
        <taxon>Rhabditophora</taxon>
        <taxon>Macrostomorpha</taxon>
        <taxon>Macrostomida</taxon>
        <taxon>Macrostomidae</taxon>
        <taxon>Macrostomum</taxon>
    </lineage>
</organism>
<dbReference type="InterPro" id="IPR036259">
    <property type="entry name" value="MFS_trans_sf"/>
</dbReference>
<feature type="transmembrane region" description="Helical" evidence="1">
    <location>
        <begin position="64"/>
        <end position="83"/>
    </location>
</feature>
<proteinExistence type="predicted"/>
<evidence type="ECO:0000256" key="1">
    <source>
        <dbReference type="SAM" id="Phobius"/>
    </source>
</evidence>
<feature type="transmembrane region" description="Helical" evidence="1">
    <location>
        <begin position="121"/>
        <end position="144"/>
    </location>
</feature>
<feature type="transmembrane region" description="Helical" evidence="1">
    <location>
        <begin position="385"/>
        <end position="409"/>
    </location>
</feature>
<dbReference type="AlphaFoldDB" id="A0A267EEQ6"/>
<reference evidence="2 3" key="1">
    <citation type="submission" date="2017-06" db="EMBL/GenBank/DDBJ databases">
        <title>A platform for efficient transgenesis in Macrostomum lignano, a flatworm model organism for stem cell research.</title>
        <authorList>
            <person name="Berezikov E."/>
        </authorList>
    </citation>
    <scope>NUCLEOTIDE SEQUENCE [LARGE SCALE GENOMIC DNA]</scope>
    <source>
        <strain evidence="2">DV1</strain>
        <tissue evidence="2">Whole organism</tissue>
    </source>
</reference>
<keyword evidence="1" id="KW-1133">Transmembrane helix</keyword>
<feature type="transmembrane region" description="Helical" evidence="1">
    <location>
        <begin position="429"/>
        <end position="448"/>
    </location>
</feature>
<evidence type="ECO:0008006" key="4">
    <source>
        <dbReference type="Google" id="ProtNLM"/>
    </source>
</evidence>
<feature type="transmembrane region" description="Helical" evidence="1">
    <location>
        <begin position="90"/>
        <end position="109"/>
    </location>
</feature>
<feature type="transmembrane region" description="Helical" evidence="1">
    <location>
        <begin position="313"/>
        <end position="336"/>
    </location>
</feature>
<dbReference type="EMBL" id="NIVC01002201">
    <property type="protein sequence ID" value="PAA60033.1"/>
    <property type="molecule type" value="Genomic_DNA"/>
</dbReference>
<feature type="transmembrane region" description="Helical" evidence="1">
    <location>
        <begin position="156"/>
        <end position="179"/>
    </location>
</feature>